<name>A0A7J6KMY1_PEROL</name>
<dbReference type="EMBL" id="JABAHT010001774">
    <property type="protein sequence ID" value="KAF4648427.1"/>
    <property type="molecule type" value="Genomic_DNA"/>
</dbReference>
<gene>
    <name evidence="1" type="ORF">FOZ61_002710</name>
</gene>
<accession>A0A7J6KMY1</accession>
<reference evidence="1 2" key="1">
    <citation type="submission" date="2020-04" db="EMBL/GenBank/DDBJ databases">
        <title>Perkinsus olseni comparative genomics.</title>
        <authorList>
            <person name="Bogema D.R."/>
        </authorList>
    </citation>
    <scope>NUCLEOTIDE SEQUENCE [LARGE SCALE GENOMIC DNA]</scope>
    <source>
        <strain evidence="1">ATCC PRA-179</strain>
    </source>
</reference>
<protein>
    <submittedName>
        <fullName evidence="1">Uncharacterized protein</fullName>
    </submittedName>
</protein>
<dbReference type="Proteomes" id="UP000570595">
    <property type="component" value="Unassembled WGS sequence"/>
</dbReference>
<evidence type="ECO:0000313" key="2">
    <source>
        <dbReference type="Proteomes" id="UP000570595"/>
    </source>
</evidence>
<dbReference type="AlphaFoldDB" id="A0A7J6KMY1"/>
<organism evidence="1 2">
    <name type="scientific">Perkinsus olseni</name>
    <name type="common">Perkinsus atlanticus</name>
    <dbReference type="NCBI Taxonomy" id="32597"/>
    <lineage>
        <taxon>Eukaryota</taxon>
        <taxon>Sar</taxon>
        <taxon>Alveolata</taxon>
        <taxon>Perkinsozoa</taxon>
        <taxon>Perkinsea</taxon>
        <taxon>Perkinsida</taxon>
        <taxon>Perkinsidae</taxon>
        <taxon>Perkinsus</taxon>
    </lineage>
</organism>
<evidence type="ECO:0000313" key="1">
    <source>
        <dbReference type="EMBL" id="KAF4648427.1"/>
    </source>
</evidence>
<sequence length="138" mass="15342">QYDPDLAVVSRALRIADQGQGQQGIDATIIYSVELQEKSTVRTFYCITPEAILKLSTKHGSSLELKGPYVREHHQQGSPEVEEPAKLECTKRAAHRSLDSEGLQEMQICFESWSDASSMFDRLAEALSAYSARHATVT</sequence>
<feature type="non-terminal residue" evidence="1">
    <location>
        <position position="138"/>
    </location>
</feature>
<comment type="caution">
    <text evidence="1">The sequence shown here is derived from an EMBL/GenBank/DDBJ whole genome shotgun (WGS) entry which is preliminary data.</text>
</comment>
<proteinExistence type="predicted"/>